<dbReference type="Pfam" id="PF10719">
    <property type="entry name" value="ComFB"/>
    <property type="match status" value="1"/>
</dbReference>
<dbReference type="AlphaFoldDB" id="A0A7C3E3Q5"/>
<dbReference type="EMBL" id="DSVL01000080">
    <property type="protein sequence ID" value="HFH28397.1"/>
    <property type="molecule type" value="Genomic_DNA"/>
</dbReference>
<evidence type="ECO:0000313" key="1">
    <source>
        <dbReference type="EMBL" id="HFH28397.1"/>
    </source>
</evidence>
<sequence length="98" mass="10792">MAFKDNYDFDQLVNEAERLVIDELEKQVSSYPEPLCLCEDCVLDMATLALNSVKPLYRVSLLGSIYAAHAMDEASYAESVKNAVASAIAKVKAHPSHD</sequence>
<accession>A0A7C3E3Q5</accession>
<reference evidence="1" key="1">
    <citation type="journal article" date="2020" name="mSystems">
        <title>Genome- and Community-Level Interaction Insights into Carbon Utilization and Element Cycling Functions of Hydrothermarchaeota in Hydrothermal Sediment.</title>
        <authorList>
            <person name="Zhou Z."/>
            <person name="Liu Y."/>
            <person name="Xu W."/>
            <person name="Pan J."/>
            <person name="Luo Z.H."/>
            <person name="Li M."/>
        </authorList>
    </citation>
    <scope>NUCLEOTIDE SEQUENCE [LARGE SCALE GENOMIC DNA]</scope>
    <source>
        <strain evidence="1">SpSt-503</strain>
    </source>
</reference>
<comment type="caution">
    <text evidence="1">The sequence shown here is derived from an EMBL/GenBank/DDBJ whole genome shotgun (WGS) entry which is preliminary data.</text>
</comment>
<gene>
    <name evidence="1" type="ORF">ENS59_02640</name>
</gene>
<organism evidence="1">
    <name type="scientific">Gracilinema caldarium</name>
    <dbReference type="NCBI Taxonomy" id="215591"/>
    <lineage>
        <taxon>Bacteria</taxon>
        <taxon>Pseudomonadati</taxon>
        <taxon>Spirochaetota</taxon>
        <taxon>Spirochaetia</taxon>
        <taxon>Spirochaetales</taxon>
        <taxon>Breznakiellaceae</taxon>
        <taxon>Gracilinema</taxon>
    </lineage>
</organism>
<proteinExistence type="predicted"/>
<dbReference type="RefSeq" id="WP_304242152.1">
    <property type="nucleotide sequence ID" value="NZ_JAJUIP010000049.1"/>
</dbReference>
<name>A0A7C3E3Q5_9SPIR</name>
<protein>
    <submittedName>
        <fullName evidence="1">Competence protein ComFB</fullName>
    </submittedName>
</protein>
<dbReference type="InterPro" id="IPR019657">
    <property type="entry name" value="ComFB"/>
</dbReference>